<reference evidence="4" key="2">
    <citation type="submission" date="2015-07" db="EMBL/GenBank/DDBJ databases">
        <title>MeaNS - Measles Nucleotide Surveillance Program.</title>
        <authorList>
            <person name="Tran T."/>
            <person name="Druce J."/>
        </authorList>
    </citation>
    <scope>NUCLEOTIDE SEQUENCE</scope>
    <source>
        <strain evidence="4">DSM 9887</strain>
    </source>
</reference>
<keyword evidence="2" id="KW-1133">Transmembrane helix</keyword>
<evidence type="ECO:0000256" key="2">
    <source>
        <dbReference type="SAM" id="Phobius"/>
    </source>
</evidence>
<comment type="caution">
    <text evidence="4">The sequence shown here is derived from an EMBL/GenBank/DDBJ whole genome shotgun (WGS) entry which is preliminary data.</text>
</comment>
<dbReference type="EMBL" id="BJON01000006">
    <property type="protein sequence ID" value="GED68098.1"/>
    <property type="molecule type" value="Genomic_DNA"/>
</dbReference>
<keyword evidence="1" id="KW-0175">Coiled coil</keyword>
<dbReference type="STRING" id="54915.ADS79_01005"/>
<reference evidence="5" key="1">
    <citation type="submission" date="2015-07" db="EMBL/GenBank/DDBJ databases">
        <title>Genome sequencing project for genomic taxonomy and phylogenomics of Bacillus-like bacteria.</title>
        <authorList>
            <person name="Liu B."/>
            <person name="Wang J."/>
            <person name="Zhu Y."/>
            <person name="Liu G."/>
            <person name="Chen Q."/>
            <person name="Chen Z."/>
            <person name="Lan J."/>
            <person name="Che J."/>
            <person name="Ge C."/>
            <person name="Shi H."/>
            <person name="Pan Z."/>
            <person name="Liu X."/>
        </authorList>
    </citation>
    <scope>NUCLEOTIDE SEQUENCE [LARGE SCALE GENOMIC DNA]</scope>
    <source>
        <strain evidence="5">DSM 9887</strain>
    </source>
</reference>
<reference evidence="3 6" key="3">
    <citation type="submission" date="2019-06" db="EMBL/GenBank/DDBJ databases">
        <title>Whole genome shotgun sequence of Brevibacillus reuszeri NBRC 15719.</title>
        <authorList>
            <person name="Hosoyama A."/>
            <person name="Uohara A."/>
            <person name="Ohji S."/>
            <person name="Ichikawa N."/>
        </authorList>
    </citation>
    <scope>NUCLEOTIDE SEQUENCE [LARGE SCALE GENOMIC DNA]</scope>
    <source>
        <strain evidence="3 6">NBRC 15719</strain>
    </source>
</reference>
<dbReference type="PATRIC" id="fig|54915.3.peg.5346"/>
<evidence type="ECO:0000313" key="4">
    <source>
        <dbReference type="EMBL" id="KNB74317.1"/>
    </source>
</evidence>
<dbReference type="OrthoDB" id="2476328at2"/>
<evidence type="ECO:0000313" key="5">
    <source>
        <dbReference type="Proteomes" id="UP000036834"/>
    </source>
</evidence>
<evidence type="ECO:0000313" key="3">
    <source>
        <dbReference type="EMBL" id="GED68098.1"/>
    </source>
</evidence>
<name>A0A0K9Z095_9BACL</name>
<feature type="transmembrane region" description="Helical" evidence="2">
    <location>
        <begin position="6"/>
        <end position="28"/>
    </location>
</feature>
<feature type="coiled-coil region" evidence="1">
    <location>
        <begin position="41"/>
        <end position="114"/>
    </location>
</feature>
<proteinExistence type="predicted"/>
<evidence type="ECO:0000256" key="1">
    <source>
        <dbReference type="SAM" id="Coils"/>
    </source>
</evidence>
<gene>
    <name evidence="4" type="ORF">ADS79_01005</name>
    <name evidence="3" type="ORF">BRE01_18000</name>
</gene>
<keyword evidence="2" id="KW-0472">Membrane</keyword>
<dbReference type="RefSeq" id="WP_049736555.1">
    <property type="nucleotide sequence ID" value="NZ_BJON01000006.1"/>
</dbReference>
<dbReference type="Proteomes" id="UP000036834">
    <property type="component" value="Unassembled WGS sequence"/>
</dbReference>
<dbReference type="AlphaFoldDB" id="A0A0K9Z095"/>
<dbReference type="Proteomes" id="UP000319578">
    <property type="component" value="Unassembled WGS sequence"/>
</dbReference>
<accession>A0A0K9Z095</accession>
<sequence length="117" mass="14151">MLQTWINSSTLPTVASSVLTAVVTYLIARHNNKKELMITDRQQISQENQQIRQELRLEMDKLREELHVWRNRCMELETIVQEWRDKYTTLVVERQQLEYRVKELETELKTYMQGRVV</sequence>
<keyword evidence="2" id="KW-0812">Transmembrane</keyword>
<evidence type="ECO:0000313" key="6">
    <source>
        <dbReference type="Proteomes" id="UP000319578"/>
    </source>
</evidence>
<organism evidence="4 5">
    <name type="scientific">Brevibacillus reuszeri</name>
    <dbReference type="NCBI Taxonomy" id="54915"/>
    <lineage>
        <taxon>Bacteria</taxon>
        <taxon>Bacillati</taxon>
        <taxon>Bacillota</taxon>
        <taxon>Bacilli</taxon>
        <taxon>Bacillales</taxon>
        <taxon>Paenibacillaceae</taxon>
        <taxon>Brevibacillus</taxon>
    </lineage>
</organism>
<dbReference type="EMBL" id="LGIQ01000002">
    <property type="protein sequence ID" value="KNB74317.1"/>
    <property type="molecule type" value="Genomic_DNA"/>
</dbReference>
<protein>
    <submittedName>
        <fullName evidence="4">Uncharacterized protein</fullName>
    </submittedName>
</protein>
<keyword evidence="6" id="KW-1185">Reference proteome</keyword>